<dbReference type="InterPro" id="IPR039657">
    <property type="entry name" value="Dimethylallyltransferase"/>
</dbReference>
<comment type="caution">
    <text evidence="11">Lacks conserved residue(s) required for the propagation of feature annotation.</text>
</comment>
<dbReference type="InterPro" id="IPR018022">
    <property type="entry name" value="IPT"/>
</dbReference>
<evidence type="ECO:0000256" key="6">
    <source>
        <dbReference type="ARBA" id="ARBA00022694"/>
    </source>
</evidence>
<name>A0AA90PRU9_9HELI</name>
<dbReference type="GO" id="GO:0006400">
    <property type="term" value="P:tRNA modification"/>
    <property type="evidence" value="ECO:0007669"/>
    <property type="project" value="TreeGrafter"/>
</dbReference>
<dbReference type="AlphaFoldDB" id="A0AA90PRU9"/>
<dbReference type="EMBL" id="JAUPEV010000003">
    <property type="protein sequence ID" value="MDO7252889.1"/>
    <property type="molecule type" value="Genomic_DNA"/>
</dbReference>
<dbReference type="Gene3D" id="3.40.50.300">
    <property type="entry name" value="P-loop containing nucleotide triphosphate hydrolases"/>
    <property type="match status" value="1"/>
</dbReference>
<gene>
    <name evidence="11 16" type="primary">miaA</name>
    <name evidence="15" type="ORF">Q5I04_03040</name>
    <name evidence="16" type="ORF">Q5I06_03970</name>
</gene>
<evidence type="ECO:0000313" key="17">
    <source>
        <dbReference type="Proteomes" id="UP001177258"/>
    </source>
</evidence>
<reference evidence="15" key="2">
    <citation type="submission" date="2023-07" db="EMBL/GenBank/DDBJ databases">
        <authorList>
            <person name="Aydin F."/>
            <person name="Tarhane S."/>
            <person name="Saticioglu I.B."/>
            <person name="Karakaya E."/>
            <person name="Abay S."/>
            <person name="Guran O."/>
            <person name="Bozkurt E."/>
            <person name="Uzum N."/>
            <person name="Olgun K."/>
            <person name="Jablonski D."/>
        </authorList>
    </citation>
    <scope>NUCLEOTIDE SEQUENCE</scope>
    <source>
        <strain evidence="15">Faydin-H75</strain>
    </source>
</reference>
<keyword evidence="18" id="KW-1185">Reference proteome</keyword>
<dbReference type="PANTHER" id="PTHR11088">
    <property type="entry name" value="TRNA DIMETHYLALLYLTRANSFERASE"/>
    <property type="match status" value="1"/>
</dbReference>
<dbReference type="Proteomes" id="UP001177258">
    <property type="component" value="Unassembled WGS sequence"/>
</dbReference>
<dbReference type="Pfam" id="PF01715">
    <property type="entry name" value="IPPT"/>
    <property type="match status" value="1"/>
</dbReference>
<evidence type="ECO:0000256" key="12">
    <source>
        <dbReference type="RuleBase" id="RU003783"/>
    </source>
</evidence>
<dbReference type="Proteomes" id="UP001240777">
    <property type="component" value="Unassembled WGS sequence"/>
</dbReference>
<feature type="binding site" evidence="11">
    <location>
        <begin position="11"/>
        <end position="18"/>
    </location>
    <ligand>
        <name>ATP</name>
        <dbReference type="ChEBI" id="CHEBI:30616"/>
    </ligand>
</feature>
<dbReference type="GO" id="GO:0052381">
    <property type="term" value="F:tRNA dimethylallyltransferase activity"/>
    <property type="evidence" value="ECO:0007669"/>
    <property type="project" value="UniProtKB-UniRule"/>
</dbReference>
<keyword evidence="7 11" id="KW-0547">Nucleotide-binding</keyword>
<organism evidence="16 17">
    <name type="scientific">Helicobacter cappadocius</name>
    <dbReference type="NCBI Taxonomy" id="3063998"/>
    <lineage>
        <taxon>Bacteria</taxon>
        <taxon>Pseudomonadati</taxon>
        <taxon>Campylobacterota</taxon>
        <taxon>Epsilonproteobacteria</taxon>
        <taxon>Campylobacterales</taxon>
        <taxon>Helicobacteraceae</taxon>
        <taxon>Helicobacter</taxon>
    </lineage>
</organism>
<comment type="function">
    <text evidence="2 11 13">Catalyzes the transfer of a dimethylallyl group onto the adenine at position 37 in tRNAs that read codons beginning with uridine, leading to the formation of N6-(dimethylallyl)adenosine (i(6)A).</text>
</comment>
<evidence type="ECO:0000256" key="9">
    <source>
        <dbReference type="ARBA" id="ARBA00022842"/>
    </source>
</evidence>
<keyword evidence="6 11" id="KW-0819">tRNA processing</keyword>
<evidence type="ECO:0000313" key="15">
    <source>
        <dbReference type="EMBL" id="MDO7252889.1"/>
    </source>
</evidence>
<feature type="binding site" evidence="11">
    <location>
        <begin position="13"/>
        <end position="18"/>
    </location>
    <ligand>
        <name>substrate</name>
    </ligand>
</feature>
<evidence type="ECO:0000256" key="8">
    <source>
        <dbReference type="ARBA" id="ARBA00022840"/>
    </source>
</evidence>
<dbReference type="RefSeq" id="WP_305516733.1">
    <property type="nucleotide sequence ID" value="NZ_JAUPEV010000003.1"/>
</dbReference>
<evidence type="ECO:0000256" key="4">
    <source>
        <dbReference type="ARBA" id="ARBA00011245"/>
    </source>
</evidence>
<evidence type="ECO:0000256" key="7">
    <source>
        <dbReference type="ARBA" id="ARBA00022741"/>
    </source>
</evidence>
<feature type="site" description="Interaction with substrate tRNA" evidence="11">
    <location>
        <position position="100"/>
    </location>
</feature>
<dbReference type="SUPFAM" id="SSF52540">
    <property type="entry name" value="P-loop containing nucleoside triphosphate hydrolases"/>
    <property type="match status" value="1"/>
</dbReference>
<feature type="region of interest" description="Interaction with substrate tRNA" evidence="11">
    <location>
        <begin position="36"/>
        <end position="39"/>
    </location>
</feature>
<evidence type="ECO:0000256" key="13">
    <source>
        <dbReference type="RuleBase" id="RU003784"/>
    </source>
</evidence>
<dbReference type="Gene3D" id="1.10.20.140">
    <property type="match status" value="1"/>
</dbReference>
<protein>
    <recommendedName>
        <fullName evidence="11">tRNA dimethylallyltransferase</fullName>
        <ecNumber evidence="11">2.5.1.75</ecNumber>
    </recommendedName>
    <alternativeName>
        <fullName evidence="11">Dimethylallyl diphosphate:tRNA dimethylallyltransferase</fullName>
        <shortName evidence="11">DMAPP:tRNA dimethylallyltransferase</shortName>
        <shortName evidence="11">DMATase</shortName>
    </alternativeName>
    <alternativeName>
        <fullName evidence="11">Isopentenyl-diphosphate:tRNA isopentenyltransferase</fullName>
        <shortName evidence="11">IPP transferase</shortName>
        <shortName evidence="11">IPPT</shortName>
        <shortName evidence="11">IPTase</shortName>
    </alternativeName>
</protein>
<evidence type="ECO:0000256" key="3">
    <source>
        <dbReference type="ARBA" id="ARBA00005842"/>
    </source>
</evidence>
<evidence type="ECO:0000256" key="10">
    <source>
        <dbReference type="ARBA" id="ARBA00049563"/>
    </source>
</evidence>
<dbReference type="NCBIfam" id="TIGR00174">
    <property type="entry name" value="miaA"/>
    <property type="match status" value="1"/>
</dbReference>
<reference evidence="16 18" key="1">
    <citation type="submission" date="2023-07" db="EMBL/GenBank/DDBJ databases">
        <title>Unpublished Manusciprt.</title>
        <authorList>
            <person name="Aydin F."/>
            <person name="Tarhane S."/>
            <person name="Saticioglu I.B."/>
            <person name="Karakaya E."/>
            <person name="Abay S."/>
            <person name="Guran O."/>
            <person name="Bozkurt E."/>
            <person name="Uzum N."/>
            <person name="Olgun K."/>
            <person name="Jablonski D."/>
        </authorList>
    </citation>
    <scope>NUCLEOTIDE SEQUENCE</scope>
    <source>
        <strain evidence="18">faydin-H75</strain>
        <strain evidence="16">Faydin-H76</strain>
    </source>
</reference>
<dbReference type="HAMAP" id="MF_00185">
    <property type="entry name" value="IPP_trans"/>
    <property type="match status" value="1"/>
</dbReference>
<accession>A0AA90PRU9</accession>
<comment type="subunit">
    <text evidence="4 11">Monomer.</text>
</comment>
<proteinExistence type="inferred from homology"/>
<evidence type="ECO:0000313" key="16">
    <source>
        <dbReference type="EMBL" id="MDP2538932.1"/>
    </source>
</evidence>
<keyword evidence="9 11" id="KW-0460">Magnesium</keyword>
<dbReference type="InterPro" id="IPR027417">
    <property type="entry name" value="P-loop_NTPase"/>
</dbReference>
<comment type="similarity">
    <text evidence="3 11 14">Belongs to the IPP transferase family.</text>
</comment>
<evidence type="ECO:0000256" key="14">
    <source>
        <dbReference type="RuleBase" id="RU003785"/>
    </source>
</evidence>
<evidence type="ECO:0000313" key="18">
    <source>
        <dbReference type="Proteomes" id="UP001240777"/>
    </source>
</evidence>
<comment type="caution">
    <text evidence="16">The sequence shown here is derived from an EMBL/GenBank/DDBJ whole genome shotgun (WGS) entry which is preliminary data.</text>
</comment>
<dbReference type="EMBL" id="JAUYZK010000004">
    <property type="protein sequence ID" value="MDP2538932.1"/>
    <property type="molecule type" value="Genomic_DNA"/>
</dbReference>
<evidence type="ECO:0000256" key="2">
    <source>
        <dbReference type="ARBA" id="ARBA00003213"/>
    </source>
</evidence>
<keyword evidence="8 11" id="KW-0067">ATP-binding</keyword>
<keyword evidence="5 11" id="KW-0808">Transferase</keyword>
<reference evidence="15 17" key="3">
    <citation type="journal article" date="2024" name="Syst. Appl. Microbiol.">
        <title>Helicobacter cappadocius sp. nov., from lizards: The first psychrotrophic Helicobacter species.</title>
        <authorList>
            <person name="Aydin F."/>
            <person name="Tarhane S."/>
            <person name="Karakaya E."/>
            <person name="Abay S."/>
            <person name="Kayman T."/>
            <person name="Guran O."/>
            <person name="Bozkurt E."/>
            <person name="Uzum N."/>
            <person name="Avci A."/>
            <person name="Olgun K."/>
            <person name="Jablonski D."/>
            <person name="Guran C."/>
            <person name="Burcin Saticioglu I."/>
        </authorList>
    </citation>
    <scope>NUCLEOTIDE SEQUENCE [LARGE SCALE GENOMIC DNA]</scope>
    <source>
        <strain evidence="15">Faydin-H75</strain>
        <strain evidence="17">faydin-H76</strain>
    </source>
</reference>
<dbReference type="PANTHER" id="PTHR11088:SF60">
    <property type="entry name" value="TRNA DIMETHYLALLYLTRANSFERASE"/>
    <property type="match status" value="1"/>
</dbReference>
<dbReference type="GO" id="GO:0005524">
    <property type="term" value="F:ATP binding"/>
    <property type="evidence" value="ECO:0007669"/>
    <property type="project" value="UniProtKB-UniRule"/>
</dbReference>
<evidence type="ECO:0000256" key="1">
    <source>
        <dbReference type="ARBA" id="ARBA00001946"/>
    </source>
</evidence>
<dbReference type="EC" id="2.5.1.75" evidence="11"/>
<comment type="catalytic activity">
    <reaction evidence="10 11 12">
        <text>adenosine(37) in tRNA + dimethylallyl diphosphate = N(6)-dimethylallyladenosine(37) in tRNA + diphosphate</text>
        <dbReference type="Rhea" id="RHEA:26482"/>
        <dbReference type="Rhea" id="RHEA-COMP:10162"/>
        <dbReference type="Rhea" id="RHEA-COMP:10375"/>
        <dbReference type="ChEBI" id="CHEBI:33019"/>
        <dbReference type="ChEBI" id="CHEBI:57623"/>
        <dbReference type="ChEBI" id="CHEBI:74411"/>
        <dbReference type="ChEBI" id="CHEBI:74415"/>
        <dbReference type="EC" id="2.5.1.75"/>
    </reaction>
</comment>
<evidence type="ECO:0000256" key="11">
    <source>
        <dbReference type="HAMAP-Rule" id="MF_00185"/>
    </source>
</evidence>
<evidence type="ECO:0000256" key="5">
    <source>
        <dbReference type="ARBA" id="ARBA00022679"/>
    </source>
</evidence>
<comment type="cofactor">
    <cofactor evidence="1 11">
        <name>Mg(2+)</name>
        <dbReference type="ChEBI" id="CHEBI:18420"/>
    </cofactor>
</comment>
<sequence>MKNINLIAILGPTASGKSALALEIAKAIDAEIFSLDSLSIYREIDIASAKPKKIELEAVKHYGIDELNITEANNAMVFKNLLEDTIKTTQKQTLLIVGGSSFYLKSIIEGLSPIPTISSAQKEEINAHITSIKNPYEFLQQIDLSYANCIKPNDTYRTHKALEIFFNTQIKPSEYFRSHPKIPFPYSIKLYEIEIERETLRARIAQRTDQMITEGIVEEIASLVQKYPKDSQPFKAIGAKECISYLEGHINYAEIAPLISTHTSQLAKRQITFNRTQFKNISQLSSKEIYENILYILK</sequence>